<accession>A0A9Q0DTC9</accession>
<proteinExistence type="predicted"/>
<reference evidence="2" key="1">
    <citation type="submission" date="2022-07" db="EMBL/GenBank/DDBJ databases">
        <title>Chromosome-level genome of Muraenolepis orangiensis.</title>
        <authorList>
            <person name="Kim J."/>
        </authorList>
    </citation>
    <scope>NUCLEOTIDE SEQUENCE</scope>
    <source>
        <strain evidence="2">KU_S4_2022</strain>
        <tissue evidence="2">Muscle</tissue>
    </source>
</reference>
<comment type="caution">
    <text evidence="2">The sequence shown here is derived from an EMBL/GenBank/DDBJ whole genome shotgun (WGS) entry which is preliminary data.</text>
</comment>
<evidence type="ECO:0000313" key="2">
    <source>
        <dbReference type="EMBL" id="KAJ3592277.1"/>
    </source>
</evidence>
<feature type="non-terminal residue" evidence="2">
    <location>
        <position position="1"/>
    </location>
</feature>
<name>A0A9Q0DTC9_9TELE</name>
<feature type="non-terminal residue" evidence="2">
    <location>
        <position position="114"/>
    </location>
</feature>
<evidence type="ECO:0000313" key="3">
    <source>
        <dbReference type="Proteomes" id="UP001148018"/>
    </source>
</evidence>
<organism evidence="2 3">
    <name type="scientific">Muraenolepis orangiensis</name>
    <name type="common">Patagonian moray cod</name>
    <dbReference type="NCBI Taxonomy" id="630683"/>
    <lineage>
        <taxon>Eukaryota</taxon>
        <taxon>Metazoa</taxon>
        <taxon>Chordata</taxon>
        <taxon>Craniata</taxon>
        <taxon>Vertebrata</taxon>
        <taxon>Euteleostomi</taxon>
        <taxon>Actinopterygii</taxon>
        <taxon>Neopterygii</taxon>
        <taxon>Teleostei</taxon>
        <taxon>Neoteleostei</taxon>
        <taxon>Acanthomorphata</taxon>
        <taxon>Zeiogadaria</taxon>
        <taxon>Gadariae</taxon>
        <taxon>Gadiformes</taxon>
        <taxon>Muraenolepidoidei</taxon>
        <taxon>Muraenolepididae</taxon>
        <taxon>Muraenolepis</taxon>
    </lineage>
</organism>
<sequence length="114" mass="11930">GPSEDGFQSLDGEGLGQPAVTPLTPAETVHLADRGPSWLQTSSSLAGPGVFLCAGEGTAGGPRGAARRSDKPRLRHRLPKADTVKVLTDSNTNKQRDGPELPELAFLISQSDSR</sequence>
<feature type="region of interest" description="Disordered" evidence="1">
    <location>
        <begin position="56"/>
        <end position="114"/>
    </location>
</feature>
<dbReference type="Proteomes" id="UP001148018">
    <property type="component" value="Unassembled WGS sequence"/>
</dbReference>
<dbReference type="EMBL" id="JANIIK010000113">
    <property type="protein sequence ID" value="KAJ3592277.1"/>
    <property type="molecule type" value="Genomic_DNA"/>
</dbReference>
<dbReference type="AlphaFoldDB" id="A0A9Q0DTC9"/>
<feature type="region of interest" description="Disordered" evidence="1">
    <location>
        <begin position="1"/>
        <end position="21"/>
    </location>
</feature>
<evidence type="ECO:0000256" key="1">
    <source>
        <dbReference type="SAM" id="MobiDB-lite"/>
    </source>
</evidence>
<keyword evidence="3" id="KW-1185">Reference proteome</keyword>
<gene>
    <name evidence="2" type="ORF">NHX12_007405</name>
</gene>
<protein>
    <submittedName>
        <fullName evidence="2">Uncharacterized protein</fullName>
    </submittedName>
</protein>